<dbReference type="Proteomes" id="UP000214720">
    <property type="component" value="Unassembled WGS sequence"/>
</dbReference>
<proteinExistence type="predicted"/>
<protein>
    <recommendedName>
        <fullName evidence="3">Fis family transcriptional regulator</fullName>
    </recommendedName>
</protein>
<sequence length="131" mass="14429">MALVALRQGFGHAETADDLLKTVYLTYFICGVDADEGSLETCVAAELTIKASVAHAKMTGEWTLKSEHAHYVEKMLCQHDAQLTTLALRTLDAAARRLSQVFEDGGMPNLALTYMRVLKQRCESTKRVVPA</sequence>
<gene>
    <name evidence="1" type="ORF">BSU04_08755</name>
</gene>
<comment type="caution">
    <text evidence="1">The sequence shown here is derived from an EMBL/GenBank/DDBJ whole genome shotgun (WGS) entry which is preliminary data.</text>
</comment>
<evidence type="ECO:0000313" key="2">
    <source>
        <dbReference type="Proteomes" id="UP000214720"/>
    </source>
</evidence>
<accession>A0A226X746</accession>
<dbReference type="AlphaFoldDB" id="A0A226X746"/>
<organism evidence="1 2">
    <name type="scientific">Caballeronia sordidicola</name>
    <name type="common">Burkholderia sordidicola</name>
    <dbReference type="NCBI Taxonomy" id="196367"/>
    <lineage>
        <taxon>Bacteria</taxon>
        <taxon>Pseudomonadati</taxon>
        <taxon>Pseudomonadota</taxon>
        <taxon>Betaproteobacteria</taxon>
        <taxon>Burkholderiales</taxon>
        <taxon>Burkholderiaceae</taxon>
        <taxon>Caballeronia</taxon>
    </lineage>
</organism>
<reference evidence="2" key="1">
    <citation type="submission" date="2017-01" db="EMBL/GenBank/DDBJ databases">
        <title>Genome Analysis of Deinococcus marmoris KOPRI26562.</title>
        <authorList>
            <person name="Kim J.H."/>
            <person name="Oh H.-M."/>
        </authorList>
    </citation>
    <scope>NUCLEOTIDE SEQUENCE [LARGE SCALE GENOMIC DNA]</scope>
    <source>
        <strain evidence="2">PAMC 26633</strain>
    </source>
</reference>
<dbReference type="EMBL" id="MTHB01000046">
    <property type="protein sequence ID" value="OXC79251.1"/>
    <property type="molecule type" value="Genomic_DNA"/>
</dbReference>
<evidence type="ECO:0000313" key="1">
    <source>
        <dbReference type="EMBL" id="OXC79251.1"/>
    </source>
</evidence>
<evidence type="ECO:0008006" key="3">
    <source>
        <dbReference type="Google" id="ProtNLM"/>
    </source>
</evidence>
<name>A0A226X746_CABSO</name>